<dbReference type="InterPro" id="IPR036291">
    <property type="entry name" value="NAD(P)-bd_dom_sf"/>
</dbReference>
<proteinExistence type="inferred from homology"/>
<dbReference type="Pfam" id="PF02719">
    <property type="entry name" value="Polysacc_synt_2"/>
    <property type="match status" value="1"/>
</dbReference>
<evidence type="ECO:0000256" key="1">
    <source>
        <dbReference type="ARBA" id="ARBA00007430"/>
    </source>
</evidence>
<keyword evidence="2" id="KW-0812">Transmembrane</keyword>
<reference evidence="4 5" key="1">
    <citation type="submission" date="2020-09" db="EMBL/GenBank/DDBJ databases">
        <title>Echinicola sp. CAU 1574 isolated from sand of Sido Beach.</title>
        <authorList>
            <person name="Kim W."/>
        </authorList>
    </citation>
    <scope>NUCLEOTIDE SEQUENCE [LARGE SCALE GENOMIC DNA]</scope>
    <source>
        <strain evidence="4 5">CAU 1574</strain>
    </source>
</reference>
<feature type="domain" description="Polysaccharide biosynthesis protein CapD-like" evidence="3">
    <location>
        <begin position="282"/>
        <end position="571"/>
    </location>
</feature>
<dbReference type="InterPro" id="IPR051203">
    <property type="entry name" value="Polysaccharide_Synthase-Rel"/>
</dbReference>
<evidence type="ECO:0000313" key="4">
    <source>
        <dbReference type="EMBL" id="MBD8491143.1"/>
    </source>
</evidence>
<sequence>MIKLIARILDAAVLFQSIILAFFIRLNFEWDLMEDYSIIESSFLFAFIGMVVGILCKRCDWMGSKAGFSNIVAVIKIVSVSFLVTYFAGELVELWSGMDYFLPLSVLIIAALVSFFVMTFYRLLFKEVYSYYISGKYPHRKIVIFGGGEAGRLSRIALTSETGSKQKIYAFLDDDPSKEGEKIGGLPVYCGLDKLTQLQEELGITDLLISVMFISPKRKREIIEECLKLNIKVSIVPSIDEWVKGDFSAGKIRKIKIEDLLCRQEISLDNPKVFQQISGKVVLVTGAAGSIGSELCRQIITNKPDLLIMADKAESALYNVEQEFKSANWKSPIKPILVDIRDVKKMEQIFKEYKPDIVYHAAAYKHVPMMETYPEEAVTSNVLATKNLADLSVFHNVEQFVFVSTDKAVNPTNVMGASKRIAELYIQALSEYLDAEQGQTTKFAITRFGNVLGSNGSVIPLFRKQIEQGGPVFVTDPNISRYFMTISEACQLILEAGTMSKGREIFIFDMGEPVKILDLAKKMIMLSDKKVEKDIKIVFTGLRDGEKLYEELVCNTEELQVTHHPKIKVIKMSPVGFNRINYQVEFFERLLIINSETDIVRHIKSIVPEYISNTSRFTMLDRLN</sequence>
<comment type="similarity">
    <text evidence="1">Belongs to the polysaccharide synthase family.</text>
</comment>
<feature type="transmembrane region" description="Helical" evidence="2">
    <location>
        <begin position="100"/>
        <end position="124"/>
    </location>
</feature>
<gene>
    <name evidence="4" type="ORF">IFO69_20490</name>
</gene>
<name>A0ABR9AQT5_9BACT</name>
<dbReference type="InterPro" id="IPR003869">
    <property type="entry name" value="Polysac_CapD-like"/>
</dbReference>
<evidence type="ECO:0000256" key="2">
    <source>
        <dbReference type="SAM" id="Phobius"/>
    </source>
</evidence>
<dbReference type="SUPFAM" id="SSF53335">
    <property type="entry name" value="S-adenosyl-L-methionine-dependent methyltransferases"/>
    <property type="match status" value="1"/>
</dbReference>
<accession>A0ABR9AQT5</accession>
<dbReference type="EMBL" id="JACYTQ010000011">
    <property type="protein sequence ID" value="MBD8491143.1"/>
    <property type="molecule type" value="Genomic_DNA"/>
</dbReference>
<dbReference type="PANTHER" id="PTHR43318:SF1">
    <property type="entry name" value="POLYSACCHARIDE BIOSYNTHESIS PROTEIN EPSC-RELATED"/>
    <property type="match status" value="1"/>
</dbReference>
<dbReference type="Pfam" id="PF13727">
    <property type="entry name" value="CoA_binding_3"/>
    <property type="match status" value="1"/>
</dbReference>
<dbReference type="CDD" id="cd05237">
    <property type="entry name" value="UDP_invert_4-6DH_SDR_e"/>
    <property type="match status" value="1"/>
</dbReference>
<evidence type="ECO:0000313" key="5">
    <source>
        <dbReference type="Proteomes" id="UP000647133"/>
    </source>
</evidence>
<organism evidence="4 5">
    <name type="scientific">Echinicola arenosa</name>
    <dbReference type="NCBI Taxonomy" id="2774144"/>
    <lineage>
        <taxon>Bacteria</taxon>
        <taxon>Pseudomonadati</taxon>
        <taxon>Bacteroidota</taxon>
        <taxon>Cytophagia</taxon>
        <taxon>Cytophagales</taxon>
        <taxon>Cyclobacteriaceae</taxon>
        <taxon>Echinicola</taxon>
    </lineage>
</organism>
<keyword evidence="5" id="KW-1185">Reference proteome</keyword>
<feature type="transmembrane region" description="Helical" evidence="2">
    <location>
        <begin position="36"/>
        <end position="56"/>
    </location>
</feature>
<feature type="transmembrane region" description="Helical" evidence="2">
    <location>
        <begin position="68"/>
        <end position="88"/>
    </location>
</feature>
<dbReference type="RefSeq" id="WP_192012024.1">
    <property type="nucleotide sequence ID" value="NZ_JACYTQ010000011.1"/>
</dbReference>
<keyword evidence="2" id="KW-1133">Transmembrane helix</keyword>
<dbReference type="SUPFAM" id="SSF51735">
    <property type="entry name" value="NAD(P)-binding Rossmann-fold domains"/>
    <property type="match status" value="1"/>
</dbReference>
<feature type="transmembrane region" description="Helical" evidence="2">
    <location>
        <begin position="7"/>
        <end position="24"/>
    </location>
</feature>
<keyword evidence="2" id="KW-0472">Membrane</keyword>
<comment type="caution">
    <text evidence="4">The sequence shown here is derived from an EMBL/GenBank/DDBJ whole genome shotgun (WGS) entry which is preliminary data.</text>
</comment>
<dbReference type="Gene3D" id="3.40.50.720">
    <property type="entry name" value="NAD(P)-binding Rossmann-like Domain"/>
    <property type="match status" value="2"/>
</dbReference>
<dbReference type="Proteomes" id="UP000647133">
    <property type="component" value="Unassembled WGS sequence"/>
</dbReference>
<dbReference type="PANTHER" id="PTHR43318">
    <property type="entry name" value="UDP-N-ACETYLGLUCOSAMINE 4,6-DEHYDRATASE"/>
    <property type="match status" value="1"/>
</dbReference>
<protein>
    <submittedName>
        <fullName evidence="4">Polysaccharide biosynthesis protein</fullName>
    </submittedName>
</protein>
<dbReference type="InterPro" id="IPR029063">
    <property type="entry name" value="SAM-dependent_MTases_sf"/>
</dbReference>
<evidence type="ECO:0000259" key="3">
    <source>
        <dbReference type="Pfam" id="PF02719"/>
    </source>
</evidence>